<dbReference type="Pfam" id="PF02182">
    <property type="entry name" value="SAD_SRA"/>
    <property type="match status" value="1"/>
</dbReference>
<dbReference type="AlphaFoldDB" id="A0A835IDI0"/>
<dbReference type="InterPro" id="IPR015947">
    <property type="entry name" value="PUA-like_sf"/>
</dbReference>
<evidence type="ECO:0000256" key="7">
    <source>
        <dbReference type="ARBA" id="ARBA00023242"/>
    </source>
</evidence>
<evidence type="ECO:0000259" key="14">
    <source>
        <dbReference type="PROSITE" id="PS51015"/>
    </source>
</evidence>
<feature type="domain" description="SET" evidence="11">
    <location>
        <begin position="896"/>
        <end position="1041"/>
    </location>
</feature>
<dbReference type="GO" id="GO:0003690">
    <property type="term" value="F:double-stranded DNA binding"/>
    <property type="evidence" value="ECO:0007669"/>
    <property type="project" value="TreeGrafter"/>
</dbReference>
<feature type="coiled-coil region" evidence="9">
    <location>
        <begin position="193"/>
        <end position="220"/>
    </location>
</feature>
<evidence type="ECO:0000256" key="10">
    <source>
        <dbReference type="SAM" id="MobiDB-lite"/>
    </source>
</evidence>
<dbReference type="PANTHER" id="PTHR45660:SF46">
    <property type="entry name" value="HISTONE-LYSINE N-METHYLTRANSFERASE, H3 LYSINE-9 SPECIFIC SUVH6"/>
    <property type="match status" value="1"/>
</dbReference>
<dbReference type="PROSITE" id="PS51575">
    <property type="entry name" value="SAM_MT43_SUVAR39_2"/>
    <property type="match status" value="1"/>
</dbReference>
<gene>
    <name evidence="15" type="ORF">IFM89_011507</name>
</gene>
<keyword evidence="5" id="KW-0949">S-adenosyl-L-methionine</keyword>
<keyword evidence="4" id="KW-0808">Transferase</keyword>
<dbReference type="GO" id="GO:0005694">
    <property type="term" value="C:chromosome"/>
    <property type="evidence" value="ECO:0007669"/>
    <property type="project" value="UniProtKB-SubCell"/>
</dbReference>
<keyword evidence="7 8" id="KW-0539">Nucleus</keyword>
<dbReference type="InterPro" id="IPR025794">
    <property type="entry name" value="H3-K9-MeTrfase_plant"/>
</dbReference>
<comment type="caution">
    <text evidence="15">The sequence shown here is derived from an EMBL/GenBank/DDBJ whole genome shotgun (WGS) entry which is preliminary data.</text>
</comment>
<feature type="region of interest" description="Disordered" evidence="10">
    <location>
        <begin position="297"/>
        <end position="337"/>
    </location>
</feature>
<evidence type="ECO:0000313" key="15">
    <source>
        <dbReference type="EMBL" id="KAF9613783.1"/>
    </source>
</evidence>
<evidence type="ECO:0000313" key="16">
    <source>
        <dbReference type="Proteomes" id="UP000631114"/>
    </source>
</evidence>
<name>A0A835IDI0_9MAGN</name>
<evidence type="ECO:0000256" key="1">
    <source>
        <dbReference type="ARBA" id="ARBA00004286"/>
    </source>
</evidence>
<dbReference type="InterPro" id="IPR003616">
    <property type="entry name" value="Post-SET_dom"/>
</dbReference>
<evidence type="ECO:0000256" key="5">
    <source>
        <dbReference type="ARBA" id="ARBA00022691"/>
    </source>
</evidence>
<feature type="domain" description="Post-SET" evidence="13">
    <location>
        <begin position="1055"/>
        <end position="1071"/>
    </location>
</feature>
<keyword evidence="2" id="KW-0158">Chromosome</keyword>
<dbReference type="PANTHER" id="PTHR45660">
    <property type="entry name" value="HISTONE-LYSINE N-METHYLTRANSFERASE SETMAR"/>
    <property type="match status" value="1"/>
</dbReference>
<dbReference type="EMBL" id="JADFTS010000003">
    <property type="protein sequence ID" value="KAF9613783.1"/>
    <property type="molecule type" value="Genomic_DNA"/>
</dbReference>
<dbReference type="Pfam" id="PF00856">
    <property type="entry name" value="SET"/>
    <property type="match status" value="1"/>
</dbReference>
<comment type="subcellular location">
    <subcellularLocation>
        <location evidence="1">Chromosome</location>
    </subcellularLocation>
    <subcellularLocation>
        <location evidence="8">Nucleus</location>
    </subcellularLocation>
</comment>
<dbReference type="SUPFAM" id="SSF88697">
    <property type="entry name" value="PUA domain-like"/>
    <property type="match status" value="1"/>
</dbReference>
<proteinExistence type="predicted"/>
<organism evidence="15 16">
    <name type="scientific">Coptis chinensis</name>
    <dbReference type="NCBI Taxonomy" id="261450"/>
    <lineage>
        <taxon>Eukaryota</taxon>
        <taxon>Viridiplantae</taxon>
        <taxon>Streptophyta</taxon>
        <taxon>Embryophyta</taxon>
        <taxon>Tracheophyta</taxon>
        <taxon>Spermatophyta</taxon>
        <taxon>Magnoliopsida</taxon>
        <taxon>Ranunculales</taxon>
        <taxon>Ranunculaceae</taxon>
        <taxon>Coptidoideae</taxon>
        <taxon>Coptis</taxon>
    </lineage>
</organism>
<dbReference type="GO" id="GO:0042054">
    <property type="term" value="F:histone methyltransferase activity"/>
    <property type="evidence" value="ECO:0007669"/>
    <property type="project" value="InterPro"/>
</dbReference>
<feature type="domain" description="YDG" evidence="14">
    <location>
        <begin position="600"/>
        <end position="763"/>
    </location>
</feature>
<accession>A0A835IDI0</accession>
<dbReference type="GO" id="GO:0008270">
    <property type="term" value="F:zinc ion binding"/>
    <property type="evidence" value="ECO:0007669"/>
    <property type="project" value="InterPro"/>
</dbReference>
<evidence type="ECO:0000259" key="12">
    <source>
        <dbReference type="PROSITE" id="PS50867"/>
    </source>
</evidence>
<evidence type="ECO:0000256" key="4">
    <source>
        <dbReference type="ARBA" id="ARBA00022679"/>
    </source>
</evidence>
<dbReference type="SUPFAM" id="SSF82199">
    <property type="entry name" value="SET domain"/>
    <property type="match status" value="1"/>
</dbReference>
<evidence type="ECO:0000256" key="6">
    <source>
        <dbReference type="ARBA" id="ARBA00022853"/>
    </source>
</evidence>
<dbReference type="InterPro" id="IPR003105">
    <property type="entry name" value="SRA_YDG"/>
</dbReference>
<dbReference type="SMART" id="SM00317">
    <property type="entry name" value="SET"/>
    <property type="match status" value="1"/>
</dbReference>
<dbReference type="InterPro" id="IPR046341">
    <property type="entry name" value="SET_dom_sf"/>
</dbReference>
<feature type="compositionally biased region" description="Polar residues" evidence="10">
    <location>
        <begin position="298"/>
        <end position="307"/>
    </location>
</feature>
<protein>
    <submittedName>
        <fullName evidence="15">Uncharacterized protein</fullName>
    </submittedName>
</protein>
<feature type="domain" description="Pre-SET" evidence="12">
    <location>
        <begin position="833"/>
        <end position="893"/>
    </location>
</feature>
<reference evidence="15 16" key="1">
    <citation type="submission" date="2020-10" db="EMBL/GenBank/DDBJ databases">
        <title>The Coptis chinensis genome and diversification of protoberbering-type alkaloids.</title>
        <authorList>
            <person name="Wang B."/>
            <person name="Shu S."/>
            <person name="Song C."/>
            <person name="Liu Y."/>
        </authorList>
    </citation>
    <scope>NUCLEOTIDE SEQUENCE [LARGE SCALE GENOMIC DNA]</scope>
    <source>
        <strain evidence="15">HL-2020</strain>
        <tissue evidence="15">Leaf</tissue>
    </source>
</reference>
<evidence type="ECO:0000259" key="11">
    <source>
        <dbReference type="PROSITE" id="PS50280"/>
    </source>
</evidence>
<dbReference type="SMART" id="SM00508">
    <property type="entry name" value="PostSET"/>
    <property type="match status" value="1"/>
</dbReference>
<dbReference type="InterPro" id="IPR036987">
    <property type="entry name" value="SRA-YDG_sf"/>
</dbReference>
<dbReference type="InterPro" id="IPR051357">
    <property type="entry name" value="H3K9_HMTase_SUVAR3-9"/>
</dbReference>
<evidence type="ECO:0000256" key="3">
    <source>
        <dbReference type="ARBA" id="ARBA00022603"/>
    </source>
</evidence>
<dbReference type="PROSITE" id="PS51015">
    <property type="entry name" value="YDG"/>
    <property type="match status" value="1"/>
</dbReference>
<dbReference type="PROSITE" id="PS50867">
    <property type="entry name" value="PRE_SET"/>
    <property type="match status" value="1"/>
</dbReference>
<dbReference type="SMART" id="SM00466">
    <property type="entry name" value="SRA"/>
    <property type="match status" value="1"/>
</dbReference>
<dbReference type="GO" id="GO:0005634">
    <property type="term" value="C:nucleus"/>
    <property type="evidence" value="ECO:0007669"/>
    <property type="project" value="UniProtKB-SubCell"/>
</dbReference>
<dbReference type="PROSITE" id="PS50868">
    <property type="entry name" value="POST_SET"/>
    <property type="match status" value="1"/>
</dbReference>
<dbReference type="PROSITE" id="PS50280">
    <property type="entry name" value="SET"/>
    <property type="match status" value="1"/>
</dbReference>
<evidence type="ECO:0000256" key="9">
    <source>
        <dbReference type="SAM" id="Coils"/>
    </source>
</evidence>
<dbReference type="Gene3D" id="2.30.280.10">
    <property type="entry name" value="SRA-YDG"/>
    <property type="match status" value="1"/>
</dbReference>
<dbReference type="SMART" id="SM00468">
    <property type="entry name" value="PreSET"/>
    <property type="match status" value="1"/>
</dbReference>
<evidence type="ECO:0000256" key="2">
    <source>
        <dbReference type="ARBA" id="ARBA00022454"/>
    </source>
</evidence>
<keyword evidence="3" id="KW-0489">Methyltransferase</keyword>
<feature type="compositionally biased region" description="Basic and acidic residues" evidence="10">
    <location>
        <begin position="311"/>
        <end position="333"/>
    </location>
</feature>
<evidence type="ECO:0000259" key="13">
    <source>
        <dbReference type="PROSITE" id="PS50868"/>
    </source>
</evidence>
<evidence type="ECO:0000256" key="8">
    <source>
        <dbReference type="PROSITE-ProRule" id="PRU00358"/>
    </source>
</evidence>
<keyword evidence="9" id="KW-0175">Coiled coil</keyword>
<dbReference type="OrthoDB" id="514200at2759"/>
<dbReference type="InterPro" id="IPR001214">
    <property type="entry name" value="SET_dom"/>
</dbReference>
<dbReference type="GO" id="GO:0032259">
    <property type="term" value="P:methylation"/>
    <property type="evidence" value="ECO:0007669"/>
    <property type="project" value="UniProtKB-KW"/>
</dbReference>
<keyword evidence="6" id="KW-0156">Chromatin regulator</keyword>
<dbReference type="InterPro" id="IPR007728">
    <property type="entry name" value="Pre-SET_dom"/>
</dbReference>
<dbReference type="Pfam" id="PF05033">
    <property type="entry name" value="Pre-SET"/>
    <property type="match status" value="1"/>
</dbReference>
<sequence length="1071" mass="119778">MAESYNVRPLNSFLPDNNDTPLPLNVVPLNFFCPETCATSKSPIVPPNFPKDWLFDQPVKPNGEIELPVFYQPQVLVPDEHGVVLPNKRSRSRGGRVSDCLIRENGHGAKQVQANVSGSEAVRGREKIRENVGTDVSLKRKVVDECQRQEDVEVKPSLKRVVVKGVRAVRKFPPELQSQSGSNSSNCVRVAPSKECRKSVDSLKENREDAEEQKTEKILEDDATVVESKEQANVMKESEVEFLEVKKVGEVISRKRKYVDEFHTVNESQGQESVELEPSFKRVIVLGLRTLNKCPPVLQSQSGSKALSCNEKVDRGSGSPEKELDMGSTKDSKTGSLRRNLRRKSVDENLNVGQSQLQQSVARKLFKERVVVQALMAAPNCPWGLQTDKDGKSLVLSEKVDTRCESSEEKQALDSAELSKNTGLETEFPGKSVDKYYRINHSETQEYVGLVPSNGKVVVQALSPAPISTRGRENRLLGLEVVLPMQQPKEHDLTDEDDCSVHDKEDDTPLVQTLKKMDLSLIPFGLNTSINVENGNEAGVTRSKVRETLRLFQTIVRKLLQDEESKSVGIQADYRRFDLLAAKILKERNKCVNTGKKILGAVPGVEVGDEFHYRAELSIIGLHRQFQGGIDYLRRNGKILATSIVASEVYADDVDNPDVLVYTGQGGNPVGTKKAEDQRLEQGNLYLKNSIDEKTPVRVIRGFKETKGIKVLRDFKEKKGSDMLHTRGKRVSTYTYDGLYMVERYWKEKGNHGTMVFKFQLRRIPGQPELAIKELKKSMNTRVREGRCIDDISQGKEKIPIGAVNIVDNEKPHPFEYITSMTYPLRYNLSPPMGCGCTDGCSDSVKCLCVARNGGEIPFNHDGAIVEAKPLIYECGPSCKCPPSCYNRVSQHGIKFQLEIFKTESRGWGVRSLSSIPSGSFICEYTGELLQEREAEQRTGNDEYLFDIGQGREDHAVSMGPSNLIPPDLKSSSSCVTVGDVAFTIDAAECGSIARFINHSCTPNLYAQDVLYDHDDKRMPHVMLFAAENIPPLQELTYHYNYELDQVRDSDGNIKKKDCYCGSDECTGRMY</sequence>
<keyword evidence="16" id="KW-1185">Reference proteome</keyword>
<dbReference type="Gene3D" id="2.170.270.10">
    <property type="entry name" value="SET domain"/>
    <property type="match status" value="1"/>
</dbReference>
<dbReference type="Proteomes" id="UP000631114">
    <property type="component" value="Unassembled WGS sequence"/>
</dbReference>